<dbReference type="Proteomes" id="UP000789572">
    <property type="component" value="Unassembled WGS sequence"/>
</dbReference>
<evidence type="ECO:0000256" key="1">
    <source>
        <dbReference type="SAM" id="MobiDB-lite"/>
    </source>
</evidence>
<name>A0A9N8ZFW5_9GLOM</name>
<sequence>MSQTSKKRKASESSSAAPQQPKRLARDDSVLAEATSSKLGLSSTSSYSLVNLPSSASKFKKRDIEALNITFRGASENDVIPSVEVTTIPQEYILDGINRSLLRSPDFNVGNLEGVSDDDAKTFIDKLHDITENSLEAVGTSETYTDSLVDDLLRVVRLNTWPLKIQNHPPCKLVIDGETCVSSEPEFVVKKRNFALIVVDDKHLKNVKKAGLATKFGETQIAIEILACGSENTRSLEKEIYIDQTIWAVRVISTYVTFYKAEIPAPYWKELVDGLPQEQSFEIQRWPPDNGLTTGFDLSEPDGRRAVLTALSKIRESLLREGA</sequence>
<protein>
    <submittedName>
        <fullName evidence="2">7862_t:CDS:1</fullName>
    </submittedName>
</protein>
<dbReference type="OrthoDB" id="5762222at2759"/>
<feature type="region of interest" description="Disordered" evidence="1">
    <location>
        <begin position="1"/>
        <end position="31"/>
    </location>
</feature>
<accession>A0A9N8ZFW5</accession>
<proteinExistence type="predicted"/>
<keyword evidence="3" id="KW-1185">Reference proteome</keyword>
<comment type="caution">
    <text evidence="2">The sequence shown here is derived from an EMBL/GenBank/DDBJ whole genome shotgun (WGS) entry which is preliminary data.</text>
</comment>
<gene>
    <name evidence="2" type="ORF">POCULU_LOCUS2119</name>
</gene>
<dbReference type="AlphaFoldDB" id="A0A9N8ZFW5"/>
<reference evidence="2" key="1">
    <citation type="submission" date="2021-06" db="EMBL/GenBank/DDBJ databases">
        <authorList>
            <person name="Kallberg Y."/>
            <person name="Tangrot J."/>
            <person name="Rosling A."/>
        </authorList>
    </citation>
    <scope>NUCLEOTIDE SEQUENCE</scope>
    <source>
        <strain evidence="2">IA702</strain>
    </source>
</reference>
<evidence type="ECO:0000313" key="3">
    <source>
        <dbReference type="Proteomes" id="UP000789572"/>
    </source>
</evidence>
<organism evidence="2 3">
    <name type="scientific">Paraglomus occultum</name>
    <dbReference type="NCBI Taxonomy" id="144539"/>
    <lineage>
        <taxon>Eukaryota</taxon>
        <taxon>Fungi</taxon>
        <taxon>Fungi incertae sedis</taxon>
        <taxon>Mucoromycota</taxon>
        <taxon>Glomeromycotina</taxon>
        <taxon>Glomeromycetes</taxon>
        <taxon>Paraglomerales</taxon>
        <taxon>Paraglomeraceae</taxon>
        <taxon>Paraglomus</taxon>
    </lineage>
</organism>
<dbReference type="EMBL" id="CAJVPJ010000185">
    <property type="protein sequence ID" value="CAG8491907.1"/>
    <property type="molecule type" value="Genomic_DNA"/>
</dbReference>
<evidence type="ECO:0000313" key="2">
    <source>
        <dbReference type="EMBL" id="CAG8491907.1"/>
    </source>
</evidence>